<dbReference type="InterPro" id="IPR006860">
    <property type="entry name" value="FecR"/>
</dbReference>
<dbReference type="PANTHER" id="PTHR30273:SF2">
    <property type="entry name" value="PROTEIN FECR"/>
    <property type="match status" value="1"/>
</dbReference>
<dbReference type="Proteomes" id="UP000664317">
    <property type="component" value="Unassembled WGS sequence"/>
</dbReference>
<evidence type="ECO:0000313" key="4">
    <source>
        <dbReference type="EMBL" id="MBN7811460.1"/>
    </source>
</evidence>
<dbReference type="RefSeq" id="WP_206578243.1">
    <property type="nucleotide sequence ID" value="NZ_JAFKCT010000004.1"/>
</dbReference>
<dbReference type="PANTHER" id="PTHR30273">
    <property type="entry name" value="PERIPLASMIC SIGNAL SENSOR AND SIGMA FACTOR ACTIVATOR FECR-RELATED"/>
    <property type="match status" value="1"/>
</dbReference>
<evidence type="ECO:0000259" key="2">
    <source>
        <dbReference type="Pfam" id="PF04773"/>
    </source>
</evidence>
<evidence type="ECO:0000259" key="3">
    <source>
        <dbReference type="Pfam" id="PF16344"/>
    </source>
</evidence>
<protein>
    <submittedName>
        <fullName evidence="4">FecR domain-containing protein</fullName>
    </submittedName>
</protein>
<keyword evidence="1" id="KW-0472">Membrane</keyword>
<dbReference type="EMBL" id="JAFKCT010000004">
    <property type="protein sequence ID" value="MBN7811460.1"/>
    <property type="molecule type" value="Genomic_DNA"/>
</dbReference>
<feature type="transmembrane region" description="Helical" evidence="1">
    <location>
        <begin position="88"/>
        <end position="109"/>
    </location>
</feature>
<proteinExistence type="predicted"/>
<dbReference type="PIRSF" id="PIRSF018266">
    <property type="entry name" value="FecR"/>
    <property type="match status" value="1"/>
</dbReference>
<comment type="caution">
    <text evidence="4">The sequence shown here is derived from an EMBL/GenBank/DDBJ whole genome shotgun (WGS) entry which is preliminary data.</text>
</comment>
<dbReference type="Gene3D" id="3.55.50.30">
    <property type="match status" value="1"/>
</dbReference>
<evidence type="ECO:0000256" key="1">
    <source>
        <dbReference type="SAM" id="Phobius"/>
    </source>
</evidence>
<dbReference type="InterPro" id="IPR012373">
    <property type="entry name" value="Ferrdict_sens_TM"/>
</dbReference>
<dbReference type="Gene3D" id="2.60.120.1440">
    <property type="match status" value="1"/>
</dbReference>
<accession>A0ABS3C2X6</accession>
<dbReference type="Pfam" id="PF16344">
    <property type="entry name" value="FecR_C"/>
    <property type="match status" value="1"/>
</dbReference>
<name>A0ABS3C2X6_9BACT</name>
<dbReference type="InterPro" id="IPR032508">
    <property type="entry name" value="FecR_C"/>
</dbReference>
<keyword evidence="5" id="KW-1185">Reference proteome</keyword>
<feature type="domain" description="Protein FecR C-terminal" evidence="3">
    <location>
        <begin position="253"/>
        <end position="319"/>
    </location>
</feature>
<gene>
    <name evidence="4" type="ORF">J0A68_10870</name>
</gene>
<dbReference type="Pfam" id="PF04773">
    <property type="entry name" value="FecR"/>
    <property type="match status" value="1"/>
</dbReference>
<keyword evidence="1" id="KW-0812">Transmembrane</keyword>
<sequence>MSEQEREHIEELVVKYLLGEASAQEQELVDDWRGKSAENQRFLEDSQLIYEKAQLPSEHTFDPAKAWAKVAPQLSAGKAKQRSLFSPLWKVAAGLALLAVVSYLFYWNLAPGDEYVYLSENEVLTQTLPDQTEISMNKASEVKVDYNARKKTGTIQLKGEATISIGKEKEVQWTVEAENLLVRDIGTVFHVKAYPDGSQVEVSVLEGAVQFYSKTESGILLQAGEKGIYDKASGSYSKTVADTNVVAFKTRSFQFAEENLQTVADRISEVYGKKITLLGGIESCKITVEFNEEELDTILAILSETMGLEVDEKDDEIILSGEGCF</sequence>
<keyword evidence="1" id="KW-1133">Transmembrane helix</keyword>
<evidence type="ECO:0000313" key="5">
    <source>
        <dbReference type="Proteomes" id="UP000664317"/>
    </source>
</evidence>
<feature type="domain" description="FecR protein" evidence="2">
    <location>
        <begin position="121"/>
        <end position="210"/>
    </location>
</feature>
<reference evidence="4 5" key="1">
    <citation type="submission" date="2021-03" db="EMBL/GenBank/DDBJ databases">
        <title>novel species isolated from a fishpond in China.</title>
        <authorList>
            <person name="Lu H."/>
            <person name="Cai Z."/>
        </authorList>
    </citation>
    <scope>NUCLEOTIDE SEQUENCE [LARGE SCALE GENOMIC DNA]</scope>
    <source>
        <strain evidence="4 5">H41</strain>
    </source>
</reference>
<organism evidence="4 5">
    <name type="scientific">Algoriphagus oliviformis</name>
    <dbReference type="NCBI Taxonomy" id="2811231"/>
    <lineage>
        <taxon>Bacteria</taxon>
        <taxon>Pseudomonadati</taxon>
        <taxon>Bacteroidota</taxon>
        <taxon>Cytophagia</taxon>
        <taxon>Cytophagales</taxon>
        <taxon>Cyclobacteriaceae</taxon>
        <taxon>Algoriphagus</taxon>
    </lineage>
</organism>